<dbReference type="Gene3D" id="3.40.50.2000">
    <property type="entry name" value="Glycogen Phosphorylase B"/>
    <property type="match status" value="2"/>
</dbReference>
<protein>
    <submittedName>
        <fullName evidence="3">Glycosyltransferase</fullName>
        <ecNumber evidence="3">2.4.1.-</ecNumber>
    </submittedName>
</protein>
<accession>A0A1D3L408</accession>
<dbReference type="PATRIC" id="fig|129848.4.peg.1874"/>
<evidence type="ECO:0000259" key="2">
    <source>
        <dbReference type="Pfam" id="PF13439"/>
    </source>
</evidence>
<dbReference type="EC" id="2.4.1.-" evidence="3"/>
<keyword evidence="4" id="KW-1185">Reference proteome</keyword>
<keyword evidence="3" id="KW-0808">Transferase</keyword>
<dbReference type="AlphaFoldDB" id="A0A1D3L408"/>
<dbReference type="InterPro" id="IPR001296">
    <property type="entry name" value="Glyco_trans_1"/>
</dbReference>
<feature type="domain" description="Glycosyl transferase family 1" evidence="1">
    <location>
        <begin position="193"/>
        <end position="354"/>
    </location>
</feature>
<proteinExistence type="predicted"/>
<dbReference type="KEGG" id="mcub:MCBB_1835"/>
<dbReference type="Pfam" id="PF00534">
    <property type="entry name" value="Glycos_transf_1"/>
    <property type="match status" value="1"/>
</dbReference>
<reference evidence="3 4" key="1">
    <citation type="submission" date="2016-08" db="EMBL/GenBank/DDBJ databases">
        <authorList>
            <person name="Seilhamer J.J."/>
        </authorList>
    </citation>
    <scope>NUCLEOTIDE SEQUENCE [LARGE SCALE GENOMIC DNA]</scope>
    <source>
        <strain evidence="3">Buetzberg</strain>
    </source>
</reference>
<dbReference type="InterPro" id="IPR028098">
    <property type="entry name" value="Glyco_trans_4-like_N"/>
</dbReference>
<evidence type="ECO:0000313" key="3">
    <source>
        <dbReference type="EMBL" id="SCG86384.1"/>
    </source>
</evidence>
<keyword evidence="3" id="KW-0328">Glycosyltransferase</keyword>
<dbReference type="PANTHER" id="PTHR45947:SF3">
    <property type="entry name" value="SULFOQUINOVOSYL TRANSFERASE SQD2"/>
    <property type="match status" value="1"/>
</dbReference>
<dbReference type="Pfam" id="PF13439">
    <property type="entry name" value="Glyco_transf_4"/>
    <property type="match status" value="1"/>
</dbReference>
<evidence type="ECO:0000259" key="1">
    <source>
        <dbReference type="Pfam" id="PF00534"/>
    </source>
</evidence>
<dbReference type="Proteomes" id="UP000094707">
    <property type="component" value="Chromosome I"/>
</dbReference>
<feature type="domain" description="Glycosyltransferase subfamily 4-like N-terminal" evidence="2">
    <location>
        <begin position="14"/>
        <end position="187"/>
    </location>
</feature>
<sequence length="370" mass="42265">MKILFINYMETSAPGGINKTVREIAKNLSKCNHEVTVLQANPLDLPEEEFYEGFKIIRVSSKFEKHFYGLSPAMYSYLKKHLKDINPDVVHVHGYHTLLSVEVITIIKNLKSKLNLNFPIVFSPHLDVVNSTFAGKHLWKFYNLIGKYAFKKSSKIISFSKFETSKIISTFFMDNSKLSLIPHGVDLININKNKTQDGINLVYSGYLINRKGVDFILKSLNSLIYDFNVKDVSLTIIGEGPERKKLLNLSKELNLEEYIIWKPFLSREDLINEIKKADIFMLLSRSEAYGITVAESLALGTPCIVTKRTALTEFLNEPGCFGVNYPPNPKEVADLIIKIYESDIHVGSFSKKIRTWDKVAEDYERVYSSL</sequence>
<dbReference type="SUPFAM" id="SSF53756">
    <property type="entry name" value="UDP-Glycosyltransferase/glycogen phosphorylase"/>
    <property type="match status" value="1"/>
</dbReference>
<dbReference type="InterPro" id="IPR050194">
    <property type="entry name" value="Glycosyltransferase_grp1"/>
</dbReference>
<name>A0A1D3L408_9EURY</name>
<dbReference type="EMBL" id="LT607756">
    <property type="protein sequence ID" value="SCG86384.1"/>
    <property type="molecule type" value="Genomic_DNA"/>
</dbReference>
<evidence type="ECO:0000313" key="4">
    <source>
        <dbReference type="Proteomes" id="UP000094707"/>
    </source>
</evidence>
<dbReference type="GO" id="GO:0016757">
    <property type="term" value="F:glycosyltransferase activity"/>
    <property type="evidence" value="ECO:0007669"/>
    <property type="project" value="UniProtKB-KW"/>
</dbReference>
<dbReference type="CDD" id="cd03801">
    <property type="entry name" value="GT4_PimA-like"/>
    <property type="match status" value="1"/>
</dbReference>
<dbReference type="PANTHER" id="PTHR45947">
    <property type="entry name" value="SULFOQUINOVOSYL TRANSFERASE SQD2"/>
    <property type="match status" value="1"/>
</dbReference>
<gene>
    <name evidence="3" type="ORF">MCBB_1835</name>
</gene>
<organism evidence="3 4">
    <name type="scientific">Methanobacterium congolense</name>
    <dbReference type="NCBI Taxonomy" id="118062"/>
    <lineage>
        <taxon>Archaea</taxon>
        <taxon>Methanobacteriati</taxon>
        <taxon>Methanobacteriota</taxon>
        <taxon>Methanomada group</taxon>
        <taxon>Methanobacteria</taxon>
        <taxon>Methanobacteriales</taxon>
        <taxon>Methanobacteriaceae</taxon>
        <taxon>Methanobacterium</taxon>
    </lineage>
</organism>
<dbReference type="STRING" id="118062.MCBB_1835"/>